<organism evidence="1 2">
    <name type="scientific">Lysinibacillus sphaericus</name>
    <name type="common">Bacillus sphaericus</name>
    <dbReference type="NCBI Taxonomy" id="1421"/>
    <lineage>
        <taxon>Bacteria</taxon>
        <taxon>Bacillati</taxon>
        <taxon>Bacillota</taxon>
        <taxon>Bacilli</taxon>
        <taxon>Bacillales</taxon>
        <taxon>Bacillaceae</taxon>
        <taxon>Lysinibacillus</taxon>
    </lineage>
</organism>
<dbReference type="NCBIfam" id="TIGR01784">
    <property type="entry name" value="T_den_put_tspse"/>
    <property type="match status" value="1"/>
</dbReference>
<evidence type="ECO:0008006" key="3">
    <source>
        <dbReference type="Google" id="ProtNLM"/>
    </source>
</evidence>
<accession>A0A2S5D2Q1</accession>
<keyword evidence="2" id="KW-1185">Reference proteome</keyword>
<gene>
    <name evidence="1" type="ORF">LYSIN_02140</name>
</gene>
<name>A0A2S5D2Q1_LYSSH</name>
<reference evidence="1 2" key="1">
    <citation type="submission" date="2017-11" db="EMBL/GenBank/DDBJ databases">
        <title>Genome sequence of Lysinibacillus sphaericus, a lignin-degrading bacteria isolated from municipal solid waste soil.</title>
        <authorList>
            <person name="Persinoti G.F."/>
            <person name="Paixao D.A."/>
            <person name="Bugg T.D."/>
            <person name="Squina F.M."/>
        </authorList>
    </citation>
    <scope>NUCLEOTIDE SEQUENCE [LARGE SCALE GENOMIC DNA]</scope>
    <source>
        <strain evidence="1 2">A1</strain>
    </source>
</reference>
<dbReference type="PANTHER" id="PTHR41317">
    <property type="entry name" value="PD-(D_E)XK NUCLEASE FAMILY TRANSPOSASE"/>
    <property type="match status" value="1"/>
</dbReference>
<protein>
    <recommendedName>
        <fullName evidence="3">Rpn family recombination-promoting nuclease/putative transposase</fullName>
    </recommendedName>
</protein>
<evidence type="ECO:0000313" key="2">
    <source>
        <dbReference type="Proteomes" id="UP000237319"/>
    </source>
</evidence>
<dbReference type="AlphaFoldDB" id="A0A2S5D2Q1"/>
<dbReference type="InterPro" id="IPR010106">
    <property type="entry name" value="RpnA"/>
</dbReference>
<evidence type="ECO:0000313" key="1">
    <source>
        <dbReference type="EMBL" id="POZ57356.1"/>
    </source>
</evidence>
<comment type="caution">
    <text evidence="1">The sequence shown here is derived from an EMBL/GenBank/DDBJ whole genome shotgun (WGS) entry which is preliminary data.</text>
</comment>
<dbReference type="Proteomes" id="UP000237319">
    <property type="component" value="Unassembled WGS sequence"/>
</dbReference>
<proteinExistence type="predicted"/>
<dbReference type="EMBL" id="PGLV01000001">
    <property type="protein sequence ID" value="POZ57356.1"/>
    <property type="molecule type" value="Genomic_DNA"/>
</dbReference>
<dbReference type="Pfam" id="PF12784">
    <property type="entry name" value="PDDEXK_2"/>
    <property type="match status" value="1"/>
</dbReference>
<dbReference type="PANTHER" id="PTHR41317:SF1">
    <property type="entry name" value="PD-(D_E)XK NUCLEASE FAMILY TRANSPOSASE"/>
    <property type="match status" value="1"/>
</dbReference>
<sequence length="341" mass="40140">MSVKTFRKIPLEKFIDLKVDYAFKQLFGTDKNKAITIVFLNALLNRTGRNAIKEVTFISQEFGSEHVDDKQSRLDILVKTQDDLFINVEIQLTNQYDMMKRTLYYWSRIYTSQLRKGMGYHKLRPTITINICNFTLFEHTKNYHSIFRLYDNQDNLKMDDVLEIHFIDINRFIQQWYAKQLDSFKNVLDRWLMLLGMVDGRKAKVYEEIYLELEELAMKDEELFNAMNVWQDLSQSPEDYYAYQSRLKYILDEAAKLEDTKYIAEQEGLLKGIEQGIEQGIAQGIAQGIEQGIEQGIKHGEKKVQKDIALKLLKRETNIETIAELTELTITEINQLKELLD</sequence>